<proteinExistence type="inferred from homology"/>
<dbReference type="Proteomes" id="UP000798488">
    <property type="component" value="Unassembled WGS sequence"/>
</dbReference>
<keyword evidence="8 10" id="KW-0238">DNA-binding</keyword>
<comment type="catalytic activity">
    <reaction evidence="1 10">
        <text>ATP-independent breakage of single-stranded DNA, followed by passage and rejoining.</text>
        <dbReference type="EC" id="5.6.2.1"/>
    </reaction>
</comment>
<gene>
    <name evidence="10 14" type="primary">topA</name>
    <name evidence="14" type="ORF">SPSYN_02324</name>
</gene>
<evidence type="ECO:0000256" key="4">
    <source>
        <dbReference type="ARBA" id="ARBA00022771"/>
    </source>
</evidence>
<dbReference type="Gene3D" id="3.40.50.140">
    <property type="match status" value="1"/>
</dbReference>
<feature type="compositionally biased region" description="Basic and acidic residues" evidence="11">
    <location>
        <begin position="334"/>
        <end position="348"/>
    </location>
</feature>
<dbReference type="InterPro" id="IPR034149">
    <property type="entry name" value="TOPRIM_TopoI"/>
</dbReference>
<dbReference type="CDD" id="cd00186">
    <property type="entry name" value="TOP1Ac"/>
    <property type="match status" value="1"/>
</dbReference>
<keyword evidence="7 10" id="KW-0799">Topoisomerase</keyword>
<comment type="caution">
    <text evidence="14">The sequence shown here is derived from an EMBL/GenBank/DDBJ whole genome shotgun (WGS) entry which is preliminary data.</text>
</comment>
<evidence type="ECO:0000256" key="3">
    <source>
        <dbReference type="ARBA" id="ARBA00022723"/>
    </source>
</evidence>
<feature type="site" description="Interaction with DNA" evidence="10">
    <location>
        <position position="492"/>
    </location>
</feature>
<dbReference type="GO" id="GO:0008270">
    <property type="term" value="F:zinc ion binding"/>
    <property type="evidence" value="ECO:0007669"/>
    <property type="project" value="UniProtKB-KW"/>
</dbReference>
<feature type="site" description="Interaction with DNA" evidence="10">
    <location>
        <position position="148"/>
    </location>
</feature>
<dbReference type="GO" id="GO:0003917">
    <property type="term" value="F:DNA topoisomerase type I (single strand cut, ATP-independent) activity"/>
    <property type="evidence" value="ECO:0007669"/>
    <property type="project" value="UniProtKB-UniRule"/>
</dbReference>
<feature type="region of interest" description="Disordered" evidence="11">
    <location>
        <begin position="334"/>
        <end position="356"/>
    </location>
</feature>
<dbReference type="InterPro" id="IPR023405">
    <property type="entry name" value="Topo_IA_core_domain"/>
</dbReference>
<keyword evidence="4" id="KW-0863">Zinc-finger</keyword>
<dbReference type="EC" id="5.6.2.1" evidence="10"/>
<dbReference type="GO" id="GO:0003677">
    <property type="term" value="F:DNA binding"/>
    <property type="evidence" value="ECO:0007669"/>
    <property type="project" value="UniProtKB-KW"/>
</dbReference>
<keyword evidence="6" id="KW-0460">Magnesium</keyword>
<comment type="similarity">
    <text evidence="2 10">Belongs to the type IA topoisomerase family.</text>
</comment>
<dbReference type="Gene3D" id="3.30.65.10">
    <property type="entry name" value="Bacterial Topoisomerase I, domain 1"/>
    <property type="match status" value="2"/>
</dbReference>
<dbReference type="GO" id="GO:0005694">
    <property type="term" value="C:chromosome"/>
    <property type="evidence" value="ECO:0007669"/>
    <property type="project" value="InterPro"/>
</dbReference>
<evidence type="ECO:0000256" key="10">
    <source>
        <dbReference type="HAMAP-Rule" id="MF_00952"/>
    </source>
</evidence>
<dbReference type="InterPro" id="IPR013498">
    <property type="entry name" value="Topo_IA_Znf"/>
</dbReference>
<evidence type="ECO:0000256" key="5">
    <source>
        <dbReference type="ARBA" id="ARBA00022833"/>
    </source>
</evidence>
<dbReference type="SUPFAM" id="SSF56712">
    <property type="entry name" value="Prokaryotic type I DNA topoisomerase"/>
    <property type="match status" value="1"/>
</dbReference>
<dbReference type="InterPro" id="IPR003601">
    <property type="entry name" value="Topo_IA_2"/>
</dbReference>
<feature type="domain" description="Toprim" evidence="12">
    <location>
        <begin position="3"/>
        <end position="113"/>
    </location>
</feature>
<dbReference type="PANTHER" id="PTHR42785">
    <property type="entry name" value="DNA TOPOISOMERASE, TYPE IA, CORE"/>
    <property type="match status" value="1"/>
</dbReference>
<evidence type="ECO:0000256" key="8">
    <source>
        <dbReference type="ARBA" id="ARBA00023125"/>
    </source>
</evidence>
<evidence type="ECO:0000259" key="12">
    <source>
        <dbReference type="PROSITE" id="PS50880"/>
    </source>
</evidence>
<feature type="site" description="Interaction with DNA" evidence="10">
    <location>
        <position position="155"/>
    </location>
</feature>
<dbReference type="EMBL" id="LSRS01000005">
    <property type="protein sequence ID" value="KAF1084546.1"/>
    <property type="molecule type" value="Genomic_DNA"/>
</dbReference>
<feature type="site" description="Interaction with DNA" evidence="10">
    <location>
        <position position="140"/>
    </location>
</feature>
<dbReference type="Gene3D" id="1.10.290.10">
    <property type="entry name" value="Topoisomerase I, domain 4"/>
    <property type="match status" value="1"/>
</dbReference>
<dbReference type="InterPro" id="IPR003602">
    <property type="entry name" value="Topo_IA_DNA-bd_dom"/>
</dbReference>
<dbReference type="InterPro" id="IPR006171">
    <property type="entry name" value="TOPRIM_dom"/>
</dbReference>
<dbReference type="PRINTS" id="PR00417">
    <property type="entry name" value="PRTPISMRASEI"/>
</dbReference>
<dbReference type="InterPro" id="IPR028612">
    <property type="entry name" value="Topoisom_1_IA"/>
</dbReference>
<feature type="site" description="Interaction with DNA" evidence="10">
    <location>
        <position position="33"/>
    </location>
</feature>
<dbReference type="SMART" id="SM00437">
    <property type="entry name" value="TOP1Ac"/>
    <property type="match status" value="1"/>
</dbReference>
<dbReference type="PROSITE" id="PS00396">
    <property type="entry name" value="TOPO_IA_1"/>
    <property type="match status" value="1"/>
</dbReference>
<feature type="site" description="Interaction with DNA" evidence="10">
    <location>
        <position position="301"/>
    </location>
</feature>
<dbReference type="InterPro" id="IPR013826">
    <property type="entry name" value="Topo_IA_cen_sub3"/>
</dbReference>
<dbReference type="InterPro" id="IPR013497">
    <property type="entry name" value="Topo_IA_cen"/>
</dbReference>
<organism evidence="14 15">
    <name type="scientific">Sporotomaculum syntrophicum</name>
    <dbReference type="NCBI Taxonomy" id="182264"/>
    <lineage>
        <taxon>Bacteria</taxon>
        <taxon>Bacillati</taxon>
        <taxon>Bacillota</taxon>
        <taxon>Clostridia</taxon>
        <taxon>Eubacteriales</taxon>
        <taxon>Desulfallaceae</taxon>
        <taxon>Sporotomaculum</taxon>
    </lineage>
</organism>
<evidence type="ECO:0000256" key="2">
    <source>
        <dbReference type="ARBA" id="ARBA00009446"/>
    </source>
</evidence>
<comment type="function">
    <text evidence="10">Releases the supercoiling and torsional tension of DNA, which is introduced during the DNA replication and transcription, by transiently cleaving and rejoining one strand of the DNA duplex. Introduces a single-strand break via transesterification at a target site in duplex DNA. The scissile phosphodiester is attacked by the catalytic tyrosine of the enzyme, resulting in the formation of a DNA-(5'-phosphotyrosyl)-enzyme intermediate and the expulsion of a 3'-OH DNA strand. The free DNA strand then undergoes passage around the unbroken strand, thus removing DNA supercoils. Finally, in the religation step, the DNA 3'-OH attacks the covalent intermediate to expel the active-site tyrosine and restore the DNA phosphodiester backbone.</text>
</comment>
<keyword evidence="5" id="KW-0862">Zinc</keyword>
<keyword evidence="9 10" id="KW-0413">Isomerase</keyword>
<dbReference type="PANTHER" id="PTHR42785:SF1">
    <property type="entry name" value="DNA TOPOISOMERASE"/>
    <property type="match status" value="1"/>
</dbReference>
<keyword evidence="3" id="KW-0479">Metal-binding</keyword>
<dbReference type="InterPro" id="IPR013825">
    <property type="entry name" value="Topo_IA_cen_sub2"/>
</dbReference>
<evidence type="ECO:0000256" key="6">
    <source>
        <dbReference type="ARBA" id="ARBA00022842"/>
    </source>
</evidence>
<reference evidence="14" key="1">
    <citation type="submission" date="2016-02" db="EMBL/GenBank/DDBJ databases">
        <title>Draft Genome Sequence of Sporotomaculum syntrophicum Strain FB, a Syntrophic Benzoate Degrader.</title>
        <authorList>
            <person name="Nobu M.K."/>
            <person name="Narihiro T."/>
            <person name="Qiu Y.-L."/>
            <person name="Ohashi A."/>
            <person name="Liu W.-T."/>
            <person name="Yuji S."/>
        </authorList>
    </citation>
    <scope>NUCLEOTIDE SEQUENCE</scope>
    <source>
        <strain evidence="14">FB</strain>
    </source>
</reference>
<dbReference type="SUPFAM" id="SSF57783">
    <property type="entry name" value="Zinc beta-ribbon"/>
    <property type="match status" value="2"/>
</dbReference>
<dbReference type="PROSITE" id="PS50880">
    <property type="entry name" value="TOPRIM"/>
    <property type="match status" value="1"/>
</dbReference>
<feature type="site" description="Interaction with DNA" evidence="10">
    <location>
        <position position="139"/>
    </location>
</feature>
<dbReference type="HAMAP" id="MF_00952">
    <property type="entry name" value="Topoisom_1_prok"/>
    <property type="match status" value="1"/>
</dbReference>
<dbReference type="OrthoDB" id="9804262at2"/>
<dbReference type="Pfam" id="PF01396">
    <property type="entry name" value="Zn_ribbon_Top1"/>
    <property type="match status" value="3"/>
</dbReference>
<dbReference type="Pfam" id="PF01751">
    <property type="entry name" value="Toprim"/>
    <property type="match status" value="1"/>
</dbReference>
<evidence type="ECO:0000256" key="1">
    <source>
        <dbReference type="ARBA" id="ARBA00000213"/>
    </source>
</evidence>
<dbReference type="PROSITE" id="PS52039">
    <property type="entry name" value="TOPO_IA_2"/>
    <property type="match status" value="1"/>
</dbReference>
<feature type="region of interest" description="Interaction with DNA" evidence="10">
    <location>
        <begin position="163"/>
        <end position="168"/>
    </location>
</feature>
<dbReference type="Gene3D" id="1.10.460.10">
    <property type="entry name" value="Topoisomerase I, domain 2"/>
    <property type="match status" value="1"/>
</dbReference>
<evidence type="ECO:0000256" key="11">
    <source>
        <dbReference type="SAM" id="MobiDB-lite"/>
    </source>
</evidence>
<feature type="active site" description="O-(5'-phospho-DNA)-tyrosine intermediate" evidence="10">
    <location>
        <position position="299"/>
    </location>
</feature>
<dbReference type="InterPro" id="IPR023406">
    <property type="entry name" value="Topo_IA_AS"/>
</dbReference>
<name>A0A9D2WPH6_9FIRM</name>
<dbReference type="SMART" id="SM00436">
    <property type="entry name" value="TOP1Bc"/>
    <property type="match status" value="1"/>
</dbReference>
<sequence length="714" mass="81383">MAKTLVIVESPAKAKSLGKFLGNKYTVKASMGHVRDLPKSQFGVDVKEGFKPKYITIRGKGDIIKDLKAATKKADKVLLASDPDREGEAIAWHLANVLNINEQDPCRIAFNEITKQAVQQAVKHPRPVDRHKVDAQQARRVLDRLVGYNLSPLLWRKVKKGLSAGRVQSVAMRLICDREEEIRAFEPEEYWSLTAKLVKGKTGSFEAKLHKIDGEKAHLPNETLVNEIREHLQNEFFKVAKVTRREKKRQPAPPFTTSSMQQEAYRKINFTARKTMMVAQQLYEGLDLGKEGPVGLVTYIRTDSTRVSEIAEQEAASFIASSFGTEYVPSEKRRLAPKGRAQDAHEAIRPTSVQREPDSIKQFLTREQYKLYKLIWERFIASQMSPAIIDTTSVDVEAGRYIFRATGSIIKFPGFMQVYIEGRDDEDDRNEEKTLPELKEGDKLKLLTIVPNQHFTQPPPRFTDATLIKILEEKGIGRPSTYAPIVDTILKRGYVIREKKIFYPTELGLVVVDLLKKYFYNIIDVEFTAEMEQKLDDVEEGDVDWVHILEDFYLPFQESLEVAEQEIEQIQVEDEVTDEICELCGRNMVVKMGRYGKFLACPGFPECRNAKPLLEPTGVACPNCQGELVLRRSKKGRKFFGCSNYPECDFVVWDQPTNKKCPQCNNMMVLKENKKGKLYQCINKECGSKIDASAEAEREYKLTLNEPNDSVSTY</sequence>
<dbReference type="Pfam" id="PF01131">
    <property type="entry name" value="Topoisom_bac"/>
    <property type="match status" value="1"/>
</dbReference>
<keyword evidence="15" id="KW-1185">Reference proteome</keyword>
<dbReference type="CDD" id="cd03363">
    <property type="entry name" value="TOPRIM_TopoIA_TopoI"/>
    <property type="match status" value="1"/>
</dbReference>
<dbReference type="InterPro" id="IPR013824">
    <property type="entry name" value="Topo_IA_cen_sub1"/>
</dbReference>
<dbReference type="InterPro" id="IPR005733">
    <property type="entry name" value="TopoI_bac-type"/>
</dbReference>
<evidence type="ECO:0000313" key="14">
    <source>
        <dbReference type="EMBL" id="KAF1084546.1"/>
    </source>
</evidence>
<dbReference type="GO" id="GO:0006265">
    <property type="term" value="P:DNA topological change"/>
    <property type="evidence" value="ECO:0007669"/>
    <property type="project" value="UniProtKB-UniRule"/>
</dbReference>
<dbReference type="Gene3D" id="2.70.20.10">
    <property type="entry name" value="Topoisomerase I, domain 3"/>
    <property type="match status" value="1"/>
</dbReference>
<evidence type="ECO:0000256" key="7">
    <source>
        <dbReference type="ARBA" id="ARBA00023029"/>
    </source>
</evidence>
<dbReference type="NCBIfam" id="TIGR01051">
    <property type="entry name" value="topA_bact"/>
    <property type="match status" value="1"/>
</dbReference>
<evidence type="ECO:0000256" key="9">
    <source>
        <dbReference type="ARBA" id="ARBA00023235"/>
    </source>
</evidence>
<dbReference type="RefSeq" id="WP_161822617.1">
    <property type="nucleotide sequence ID" value="NZ_LSRS01000005.1"/>
</dbReference>
<dbReference type="AlphaFoldDB" id="A0A9D2WPH6"/>
<evidence type="ECO:0000259" key="13">
    <source>
        <dbReference type="PROSITE" id="PS52039"/>
    </source>
</evidence>
<protein>
    <recommendedName>
        <fullName evidence="10">DNA topoisomerase 1</fullName>
        <ecNumber evidence="10">5.6.2.1</ecNumber>
    </recommendedName>
    <alternativeName>
        <fullName evidence="10">DNA topoisomerase I</fullName>
    </alternativeName>
</protein>
<evidence type="ECO:0000313" key="15">
    <source>
        <dbReference type="Proteomes" id="UP000798488"/>
    </source>
</evidence>
<feature type="domain" description="Topo IA-type catalytic" evidence="13">
    <location>
        <begin position="129"/>
        <end position="560"/>
    </location>
</feature>
<accession>A0A9D2WPH6</accession>
<dbReference type="SMART" id="SM00493">
    <property type="entry name" value="TOPRIM"/>
    <property type="match status" value="1"/>
</dbReference>
<comment type="subunit">
    <text evidence="10">Monomer.</text>
</comment>
<feature type="site" description="Interaction with DNA" evidence="10">
    <location>
        <position position="143"/>
    </location>
</feature>
<dbReference type="InterPro" id="IPR000380">
    <property type="entry name" value="Topo_IA"/>
</dbReference>